<keyword evidence="3" id="KW-1185">Reference proteome</keyword>
<dbReference type="EMBL" id="LOPV01000715">
    <property type="protein sequence ID" value="KTG07548.1"/>
    <property type="molecule type" value="Genomic_DNA"/>
</dbReference>
<comment type="caution">
    <text evidence="2">The sequence shown here is derived from an EMBL/GenBank/DDBJ whole genome shotgun (WGS) entry which is preliminary data.</text>
</comment>
<dbReference type="Proteomes" id="UP000053157">
    <property type="component" value="Unassembled WGS sequence"/>
</dbReference>
<evidence type="ECO:0000313" key="3">
    <source>
        <dbReference type="Proteomes" id="UP000053157"/>
    </source>
</evidence>
<proteinExistence type="predicted"/>
<keyword evidence="1" id="KW-1133">Transmembrane helix</keyword>
<evidence type="ECO:0000313" key="2">
    <source>
        <dbReference type="EMBL" id="KTG07548.1"/>
    </source>
</evidence>
<feature type="transmembrane region" description="Helical" evidence="1">
    <location>
        <begin position="39"/>
        <end position="57"/>
    </location>
</feature>
<reference evidence="2 3" key="1">
    <citation type="submission" date="2015-12" db="EMBL/GenBank/DDBJ databases">
        <title>Haloferax profundi sp. nov. isolated from the Discovery deep brine-seawater interface in the Red Sea.</title>
        <authorList>
            <person name="Zhang G."/>
            <person name="Stingl U."/>
            <person name="Rashid M."/>
        </authorList>
    </citation>
    <scope>NUCLEOTIDE SEQUENCE [LARGE SCALE GENOMIC DNA]</scope>
    <source>
        <strain evidence="2 3">SB29</strain>
    </source>
</reference>
<gene>
    <name evidence="2" type="ORF">AUR66_05040</name>
</gene>
<evidence type="ECO:0000256" key="1">
    <source>
        <dbReference type="SAM" id="Phobius"/>
    </source>
</evidence>
<keyword evidence="1" id="KW-0472">Membrane</keyword>
<accession>A0A0W1R2U4</accession>
<sequence length="71" mass="7269">MSDFHKSGLLITLGSGFTVLSYVLTGFSNYAGTQGGLETAIPFALAAMYVAADALNLGSSSTSTSSKEVSR</sequence>
<keyword evidence="1" id="KW-0812">Transmembrane</keyword>
<feature type="transmembrane region" description="Helical" evidence="1">
    <location>
        <begin position="7"/>
        <end position="27"/>
    </location>
</feature>
<organism evidence="2 3">
    <name type="scientific">Haloferax profundi</name>
    <dbReference type="NCBI Taxonomy" id="1544718"/>
    <lineage>
        <taxon>Archaea</taxon>
        <taxon>Methanobacteriati</taxon>
        <taxon>Methanobacteriota</taxon>
        <taxon>Stenosarchaea group</taxon>
        <taxon>Halobacteria</taxon>
        <taxon>Halobacteriales</taxon>
        <taxon>Haloferacaceae</taxon>
        <taxon>Haloferax</taxon>
    </lineage>
</organism>
<dbReference type="AlphaFoldDB" id="A0A0W1R2U4"/>
<name>A0A0W1R2U4_9EURY</name>
<protein>
    <submittedName>
        <fullName evidence="2">Uncharacterized protein</fullName>
    </submittedName>
</protein>